<evidence type="ECO:0000313" key="3">
    <source>
        <dbReference type="EMBL" id="SMC33747.1"/>
    </source>
</evidence>
<dbReference type="PANTHER" id="PTHR32060:SF30">
    <property type="entry name" value="CARBOXY-TERMINAL PROCESSING PROTEASE CTPA"/>
    <property type="match status" value="1"/>
</dbReference>
<dbReference type="Gene3D" id="3.90.226.10">
    <property type="entry name" value="2-enoyl-CoA Hydratase, Chain A, domain 1"/>
    <property type="match status" value="1"/>
</dbReference>
<reference evidence="3 4" key="1">
    <citation type="submission" date="2017-04" db="EMBL/GenBank/DDBJ databases">
        <authorList>
            <person name="Afonso C.L."/>
            <person name="Miller P.J."/>
            <person name="Scott M.A."/>
            <person name="Spackman E."/>
            <person name="Goraichik I."/>
            <person name="Dimitrov K.M."/>
            <person name="Suarez D.L."/>
            <person name="Swayne D.E."/>
        </authorList>
    </citation>
    <scope>NUCLEOTIDE SEQUENCE [LARGE SCALE GENOMIC DNA]</scope>
    <source>
        <strain evidence="3 4">DSM 21164</strain>
    </source>
</reference>
<dbReference type="EMBL" id="FWXO01000001">
    <property type="protein sequence ID" value="SMC33747.1"/>
    <property type="molecule type" value="Genomic_DNA"/>
</dbReference>
<dbReference type="GO" id="GO:0004175">
    <property type="term" value="F:endopeptidase activity"/>
    <property type="evidence" value="ECO:0007669"/>
    <property type="project" value="TreeGrafter"/>
</dbReference>
<dbReference type="SUPFAM" id="SSF52096">
    <property type="entry name" value="ClpP/crotonase"/>
    <property type="match status" value="1"/>
</dbReference>
<protein>
    <submittedName>
        <fullName evidence="3">Peptidase family S41</fullName>
    </submittedName>
</protein>
<evidence type="ECO:0000256" key="1">
    <source>
        <dbReference type="SAM" id="Coils"/>
    </source>
</evidence>
<gene>
    <name evidence="3" type="ORF">SAMN05660703_0280</name>
</gene>
<dbReference type="AlphaFoldDB" id="A0A1W1YC61"/>
<accession>A0A1W1YC61</accession>
<dbReference type="InterPro" id="IPR005151">
    <property type="entry name" value="Tail-specific_protease"/>
</dbReference>
<keyword evidence="4" id="KW-1185">Reference proteome</keyword>
<dbReference type="Proteomes" id="UP000192360">
    <property type="component" value="Unassembled WGS sequence"/>
</dbReference>
<feature type="coiled-coil region" evidence="1">
    <location>
        <begin position="236"/>
        <end position="263"/>
    </location>
</feature>
<dbReference type="GO" id="GO:0008236">
    <property type="term" value="F:serine-type peptidase activity"/>
    <property type="evidence" value="ECO:0007669"/>
    <property type="project" value="InterPro"/>
</dbReference>
<dbReference type="STRING" id="504486.SAMN05660703_0280"/>
<proteinExistence type="predicted"/>
<evidence type="ECO:0000259" key="2">
    <source>
        <dbReference type="SMART" id="SM00245"/>
    </source>
</evidence>
<dbReference type="PANTHER" id="PTHR32060">
    <property type="entry name" value="TAIL-SPECIFIC PROTEASE"/>
    <property type="match status" value="1"/>
</dbReference>
<dbReference type="Pfam" id="PF03572">
    <property type="entry name" value="Peptidase_S41"/>
    <property type="match status" value="1"/>
</dbReference>
<dbReference type="SMART" id="SM00245">
    <property type="entry name" value="TSPc"/>
    <property type="match status" value="1"/>
</dbReference>
<dbReference type="RefSeq" id="WP_084059537.1">
    <property type="nucleotide sequence ID" value="NZ_FWXO01000001.1"/>
</dbReference>
<dbReference type="GO" id="GO:0006508">
    <property type="term" value="P:proteolysis"/>
    <property type="evidence" value="ECO:0007669"/>
    <property type="project" value="InterPro"/>
</dbReference>
<dbReference type="PROSITE" id="PS51257">
    <property type="entry name" value="PROKAR_LIPOPROTEIN"/>
    <property type="match status" value="1"/>
</dbReference>
<evidence type="ECO:0000313" key="4">
    <source>
        <dbReference type="Proteomes" id="UP000192360"/>
    </source>
</evidence>
<organism evidence="3 4">
    <name type="scientific">Cellulophaga tyrosinoxydans</name>
    <dbReference type="NCBI Taxonomy" id="504486"/>
    <lineage>
        <taxon>Bacteria</taxon>
        <taxon>Pseudomonadati</taxon>
        <taxon>Bacteroidota</taxon>
        <taxon>Flavobacteriia</taxon>
        <taxon>Flavobacteriales</taxon>
        <taxon>Flavobacteriaceae</taxon>
        <taxon>Cellulophaga</taxon>
    </lineage>
</organism>
<dbReference type="GO" id="GO:0030288">
    <property type="term" value="C:outer membrane-bounded periplasmic space"/>
    <property type="evidence" value="ECO:0007669"/>
    <property type="project" value="TreeGrafter"/>
</dbReference>
<name>A0A1W1YC61_9FLAO</name>
<dbReference type="GO" id="GO:0007165">
    <property type="term" value="P:signal transduction"/>
    <property type="evidence" value="ECO:0007669"/>
    <property type="project" value="TreeGrafter"/>
</dbReference>
<feature type="domain" description="Tail specific protease" evidence="2">
    <location>
        <begin position="236"/>
        <end position="504"/>
    </location>
</feature>
<dbReference type="OrthoDB" id="5480566at2"/>
<keyword evidence="1" id="KW-0175">Coiled coil</keyword>
<dbReference type="InterPro" id="IPR029045">
    <property type="entry name" value="ClpP/crotonase-like_dom_sf"/>
</dbReference>
<sequence>MNKFLVLVWAILLSSCVSVKKHNAEIAKLHQVSELQKDVDVAYHKLRKLHPKLYQFISEEALDFKFDSLKKSIKEPMTSADFYLKLAPVVAEVRQGHISIGAPSKRFTKKERKSNAKKQFDIAKLKFEKVADAVIIKESFGKDSTLVGSEVLLVDNDSITEITEKYKKLFSSDGYNKTFQDKFIALNLLAFYSKHSGYLDSISLTLKKQDSVFTRKFLRVPKDSVNKKTTEVDSLKNTTIAQLTKAEKQLARKKAKLNKKNNRKYGFISGTTQYTRNFKFVGADSLVAYMKIRGFGNGNYKKFYKEVFAKIDSSKSENLIIDLRDNLGGRLDEIAYLYTYLVSEEHQFIEKAQTSTRLPFLKSTISSRNPFMYNFLGVLASPIIVPVELLFGSKKNGVVYYKLPSSKRHRKPNPLNFKGDIYVLINGNSFSASSIISTNLKASKRAVFVGEETGGHYNGTVAGRYKYLRLPNTKVALNFGLMQIQAPYQTAENGYGIKPDKEIIPTKVDRLKGIDPELEWVLAQLKKLE</sequence>